<evidence type="ECO:0000256" key="9">
    <source>
        <dbReference type="SAM" id="MobiDB-lite"/>
    </source>
</evidence>
<feature type="compositionally biased region" description="Acidic residues" evidence="9">
    <location>
        <begin position="522"/>
        <end position="535"/>
    </location>
</feature>
<feature type="region of interest" description="Disordered" evidence="9">
    <location>
        <begin position="601"/>
        <end position="622"/>
    </location>
</feature>
<dbReference type="SMART" id="SM01033">
    <property type="entry name" value="BING4CT"/>
    <property type="match status" value="1"/>
</dbReference>
<evidence type="ECO:0000256" key="2">
    <source>
        <dbReference type="ARBA" id="ARBA00004604"/>
    </source>
</evidence>
<dbReference type="PROSITE" id="PS50082">
    <property type="entry name" value="WD_REPEATS_2"/>
    <property type="match status" value="1"/>
</dbReference>
<keyword evidence="5" id="KW-0677">Repeat</keyword>
<dbReference type="EMBL" id="LATX01000668">
    <property type="protein sequence ID" value="KTB45534.1"/>
    <property type="molecule type" value="Genomic_DNA"/>
</dbReference>
<feature type="repeat" description="WD" evidence="8">
    <location>
        <begin position="304"/>
        <end position="338"/>
    </location>
</feature>
<evidence type="ECO:0000256" key="8">
    <source>
        <dbReference type="PROSITE-ProRule" id="PRU00221"/>
    </source>
</evidence>
<accession>A0A0W0GAF3</accession>
<dbReference type="PANTHER" id="PTHR14085">
    <property type="entry name" value="WD-REPEAT PROTEIN BING4"/>
    <property type="match status" value="1"/>
</dbReference>
<dbReference type="InterPro" id="IPR001680">
    <property type="entry name" value="WD40_rpt"/>
</dbReference>
<feature type="domain" description="BING4 C-terminal" evidence="10">
    <location>
        <begin position="395"/>
        <end position="474"/>
    </location>
</feature>
<dbReference type="FunFam" id="2.130.10.10:FF:000378">
    <property type="entry name" value="U3 small nucleolar RNA-associated protein 7"/>
    <property type="match status" value="1"/>
</dbReference>
<evidence type="ECO:0000256" key="5">
    <source>
        <dbReference type="ARBA" id="ARBA00022737"/>
    </source>
</evidence>
<dbReference type="Pfam" id="PF00400">
    <property type="entry name" value="WD40"/>
    <property type="match status" value="1"/>
</dbReference>
<evidence type="ECO:0000256" key="6">
    <source>
        <dbReference type="ARBA" id="ARBA00023242"/>
    </source>
</evidence>
<evidence type="ECO:0000256" key="3">
    <source>
        <dbReference type="ARBA" id="ARBA00022552"/>
    </source>
</evidence>
<evidence type="ECO:0000259" key="10">
    <source>
        <dbReference type="SMART" id="SM01033"/>
    </source>
</evidence>
<feature type="compositionally biased region" description="Low complexity" evidence="9">
    <location>
        <begin position="22"/>
        <end position="35"/>
    </location>
</feature>
<protein>
    <recommendedName>
        <fullName evidence="7">U three protein 7</fullName>
    </recommendedName>
</protein>
<feature type="region of interest" description="Disordered" evidence="9">
    <location>
        <begin position="1"/>
        <end position="39"/>
    </location>
</feature>
<comment type="subcellular location">
    <subcellularLocation>
        <location evidence="2">Nucleus</location>
        <location evidence="2">Nucleolus</location>
    </subcellularLocation>
</comment>
<dbReference type="PROSITE" id="PS50294">
    <property type="entry name" value="WD_REPEATS_REGION"/>
    <property type="match status" value="1"/>
</dbReference>
<feature type="region of interest" description="Disordered" evidence="9">
    <location>
        <begin position="515"/>
        <end position="566"/>
    </location>
</feature>
<evidence type="ECO:0000256" key="7">
    <source>
        <dbReference type="ARBA" id="ARBA00076453"/>
    </source>
</evidence>
<keyword evidence="3" id="KW-0698">rRNA processing</keyword>
<comment type="caution">
    <text evidence="11">The sequence shown here is derived from an EMBL/GenBank/DDBJ whole genome shotgun (WGS) entry which is preliminary data.</text>
</comment>
<dbReference type="GO" id="GO:0032040">
    <property type="term" value="C:small-subunit processome"/>
    <property type="evidence" value="ECO:0007669"/>
    <property type="project" value="TreeGrafter"/>
</dbReference>
<dbReference type="InterPro" id="IPR036322">
    <property type="entry name" value="WD40_repeat_dom_sf"/>
</dbReference>
<dbReference type="Pfam" id="PF08149">
    <property type="entry name" value="BING4CT"/>
    <property type="match status" value="1"/>
</dbReference>
<dbReference type="GO" id="GO:0030686">
    <property type="term" value="C:90S preribosome"/>
    <property type="evidence" value="ECO:0007669"/>
    <property type="project" value="TreeGrafter"/>
</dbReference>
<dbReference type="SUPFAM" id="SSF50978">
    <property type="entry name" value="WD40 repeat-like"/>
    <property type="match status" value="1"/>
</dbReference>
<dbReference type="GO" id="GO:0000462">
    <property type="term" value="P:maturation of SSU-rRNA from tricistronic rRNA transcript (SSU-rRNA, 5.8S rRNA, LSU-rRNA)"/>
    <property type="evidence" value="ECO:0007669"/>
    <property type="project" value="TreeGrafter"/>
</dbReference>
<organism evidence="11 12">
    <name type="scientific">Moniliophthora roreri</name>
    <name type="common">Frosty pod rot fungus</name>
    <name type="synonym">Monilia roreri</name>
    <dbReference type="NCBI Taxonomy" id="221103"/>
    <lineage>
        <taxon>Eukaryota</taxon>
        <taxon>Fungi</taxon>
        <taxon>Dikarya</taxon>
        <taxon>Basidiomycota</taxon>
        <taxon>Agaricomycotina</taxon>
        <taxon>Agaricomycetes</taxon>
        <taxon>Agaricomycetidae</taxon>
        <taxon>Agaricales</taxon>
        <taxon>Marasmiineae</taxon>
        <taxon>Marasmiaceae</taxon>
        <taxon>Moniliophthora</taxon>
    </lineage>
</organism>
<dbReference type="InterPro" id="IPR015943">
    <property type="entry name" value="WD40/YVTN_repeat-like_dom_sf"/>
</dbReference>
<keyword evidence="4 8" id="KW-0853">WD repeat</keyword>
<comment type="function">
    <text evidence="1">Involved in nucleolar processing of pre-18S ribosomal RNA.</text>
</comment>
<dbReference type="InterPro" id="IPR012952">
    <property type="entry name" value="BING4_C_dom"/>
</dbReference>
<evidence type="ECO:0000313" key="11">
    <source>
        <dbReference type="EMBL" id="KTB45534.1"/>
    </source>
</evidence>
<feature type="compositionally biased region" description="Basic and acidic residues" evidence="9">
    <location>
        <begin position="607"/>
        <end position="622"/>
    </location>
</feature>
<keyword evidence="6" id="KW-0539">Nucleus</keyword>
<dbReference type="SMART" id="SM00320">
    <property type="entry name" value="WD40"/>
    <property type="match status" value="3"/>
</dbReference>
<dbReference type="Gene3D" id="2.130.10.10">
    <property type="entry name" value="YVTN repeat-like/Quinoprotein amine dehydrogenase"/>
    <property type="match status" value="2"/>
</dbReference>
<dbReference type="eggNOG" id="KOG1272">
    <property type="taxonomic scope" value="Eukaryota"/>
</dbReference>
<evidence type="ECO:0000313" key="12">
    <source>
        <dbReference type="Proteomes" id="UP000054988"/>
    </source>
</evidence>
<dbReference type="AlphaFoldDB" id="A0A0W0GAF3"/>
<dbReference type="InterPro" id="IPR040315">
    <property type="entry name" value="WDR46/Utp7"/>
</dbReference>
<reference evidence="11 12" key="1">
    <citation type="submission" date="2015-12" db="EMBL/GenBank/DDBJ databases">
        <title>Draft genome sequence of Moniliophthora roreri, the causal agent of frosty pod rot of cacao.</title>
        <authorList>
            <person name="Aime M.C."/>
            <person name="Diaz-Valderrama J.R."/>
            <person name="Kijpornyongpan T."/>
            <person name="Phillips-Mora W."/>
        </authorList>
    </citation>
    <scope>NUCLEOTIDE SEQUENCE [LARGE SCALE GENOMIC DNA]</scope>
    <source>
        <strain evidence="11 12">MCA 2952</strain>
    </source>
</reference>
<dbReference type="Proteomes" id="UP000054988">
    <property type="component" value="Unassembled WGS sequence"/>
</dbReference>
<gene>
    <name evidence="11" type="ORF">WG66_1881</name>
</gene>
<sequence>MDALISKANAIKPISKKHKKGSQSSTPGPSAPSSSKAHDQTFNSIVKQTSVPKSLRPTKTLSDGAVPKYNHIANKKLRAELVRTSSHIAHSKAMLEDAEMLLTGEEGKMEVENEMDRTWRIGQAEIVQGAGQEAAKGRRELKLEGGSYRSRYTRNGRHLAIAGKTGHVATFDWQTGTVHTELQLQETCRDITFLQDQTYFAVAQKKYVFIYDRDGVELHCLKAHIEPTRLEFLPYHWLLVSVGNAGYLKYQDTSTGQLLVEHRTKFGSCSTMTQNLHNAVIHLGHQNGLVTLWTPNLPHPAVQLLAHLGPVSSVSVDPSSGGRYMSTAGKDGTVKVWDCRNWKGAVREWSTRGTGEPEVDWSQRGHLAVASGGHVNVYTPPSIHTALPGHTQPPLYMTHPIPHRPLTSLRFAPYQDILTIGHQVGLSSILVPGSGEPNFDSTEADPFENKKARREREVKALLDKIQPDMITLDPDFVGRLVPVSKLTTTKTHDGKPAQPVDVPFARLSRMERLKIQGKADETEVVESDDGEDDGEGDHGKKKSREEREKRKMRGKGKSLKRYLRKQRKNVIDPAAVAIRAKLEKQKEERKREILKKKAIAAGTTIPGERKPSALDRFKRADS</sequence>
<feature type="compositionally biased region" description="Basic residues" evidence="9">
    <location>
        <begin position="550"/>
        <end position="566"/>
    </location>
</feature>
<name>A0A0W0GAF3_MONRR</name>
<dbReference type="PANTHER" id="PTHR14085:SF3">
    <property type="entry name" value="WD REPEAT-CONTAINING PROTEIN 46"/>
    <property type="match status" value="1"/>
</dbReference>
<proteinExistence type="predicted"/>
<evidence type="ECO:0000256" key="1">
    <source>
        <dbReference type="ARBA" id="ARBA00004099"/>
    </source>
</evidence>
<evidence type="ECO:0000256" key="4">
    <source>
        <dbReference type="ARBA" id="ARBA00022574"/>
    </source>
</evidence>